<gene>
    <name evidence="1" type="ORF">EVA_09860</name>
</gene>
<dbReference type="AlphaFoldDB" id="J9G5B8"/>
<sequence>MQNTITSTGLLRYVQACQSGGGLKSGKRKNWCVTNENETD</sequence>
<proteinExistence type="predicted"/>
<accession>J9G5B8</accession>
<name>J9G5B8_9ZZZZ</name>
<evidence type="ECO:0000313" key="1">
    <source>
        <dbReference type="EMBL" id="EJX02034.1"/>
    </source>
</evidence>
<protein>
    <submittedName>
        <fullName evidence="1">Uncharacterized protein</fullName>
    </submittedName>
</protein>
<reference evidence="1" key="1">
    <citation type="journal article" date="2012" name="PLoS ONE">
        <title>Gene sets for utilization of primary and secondary nutrition supplies in the distal gut of endangered iberian lynx.</title>
        <authorList>
            <person name="Alcaide M."/>
            <person name="Messina E."/>
            <person name="Richter M."/>
            <person name="Bargiela R."/>
            <person name="Peplies J."/>
            <person name="Huws S.A."/>
            <person name="Newbold C.J."/>
            <person name="Golyshin P.N."/>
            <person name="Simon M.A."/>
            <person name="Lopez G."/>
            <person name="Yakimov M.M."/>
            <person name="Ferrer M."/>
        </authorList>
    </citation>
    <scope>NUCLEOTIDE SEQUENCE</scope>
</reference>
<organism evidence="1">
    <name type="scientific">gut metagenome</name>
    <dbReference type="NCBI Taxonomy" id="749906"/>
    <lineage>
        <taxon>unclassified sequences</taxon>
        <taxon>metagenomes</taxon>
        <taxon>organismal metagenomes</taxon>
    </lineage>
</organism>
<comment type="caution">
    <text evidence="1">The sequence shown here is derived from an EMBL/GenBank/DDBJ whole genome shotgun (WGS) entry which is preliminary data.</text>
</comment>
<dbReference type="EMBL" id="AMCI01002711">
    <property type="protein sequence ID" value="EJX02034.1"/>
    <property type="molecule type" value="Genomic_DNA"/>
</dbReference>